<dbReference type="Proteomes" id="UP001143463">
    <property type="component" value="Unassembled WGS sequence"/>
</dbReference>
<proteinExistence type="predicted"/>
<reference evidence="2" key="2">
    <citation type="submission" date="2023-01" db="EMBL/GenBank/DDBJ databases">
        <authorList>
            <person name="Sun Q."/>
            <person name="Evtushenko L."/>
        </authorList>
    </citation>
    <scope>NUCLEOTIDE SEQUENCE</scope>
    <source>
        <strain evidence="2">VKM Ac-1069</strain>
    </source>
</reference>
<keyword evidence="3" id="KW-1185">Reference proteome</keyword>
<dbReference type="Gene3D" id="3.10.180.10">
    <property type="entry name" value="2,3-Dihydroxybiphenyl 1,2-Dioxygenase, domain 1"/>
    <property type="match status" value="1"/>
</dbReference>
<name>A0A9W6NZZ4_9PSEU</name>
<dbReference type="InterPro" id="IPR029068">
    <property type="entry name" value="Glyas_Bleomycin-R_OHBP_Dase"/>
</dbReference>
<dbReference type="AlphaFoldDB" id="A0A9W6NZZ4"/>
<evidence type="ECO:0000313" key="3">
    <source>
        <dbReference type="Proteomes" id="UP001143463"/>
    </source>
</evidence>
<dbReference type="Pfam" id="PF00903">
    <property type="entry name" value="Glyoxalase"/>
    <property type="match status" value="1"/>
</dbReference>
<dbReference type="PROSITE" id="PS51819">
    <property type="entry name" value="VOC"/>
    <property type="match status" value="1"/>
</dbReference>
<evidence type="ECO:0000313" key="2">
    <source>
        <dbReference type="EMBL" id="GLL15256.1"/>
    </source>
</evidence>
<comment type="caution">
    <text evidence="2">The sequence shown here is derived from an EMBL/GenBank/DDBJ whole genome shotgun (WGS) entry which is preliminary data.</text>
</comment>
<organism evidence="2 3">
    <name type="scientific">Pseudonocardia halophobica</name>
    <dbReference type="NCBI Taxonomy" id="29401"/>
    <lineage>
        <taxon>Bacteria</taxon>
        <taxon>Bacillati</taxon>
        <taxon>Actinomycetota</taxon>
        <taxon>Actinomycetes</taxon>
        <taxon>Pseudonocardiales</taxon>
        <taxon>Pseudonocardiaceae</taxon>
        <taxon>Pseudonocardia</taxon>
    </lineage>
</organism>
<dbReference type="PANTHER" id="PTHR36437">
    <property type="entry name" value="GLYOXALASE/BLEOMYCIN RESISTANCE PROTEIN/DIOXYGENASE"/>
    <property type="match status" value="1"/>
</dbReference>
<dbReference type="PANTHER" id="PTHR36437:SF2">
    <property type="entry name" value="GLYOXALASE_BLEOMYCIN RESISTANCE PROTEIN_DIOXYGENASE"/>
    <property type="match status" value="1"/>
</dbReference>
<feature type="domain" description="VOC" evidence="1">
    <location>
        <begin position="6"/>
        <end position="121"/>
    </location>
</feature>
<sequence length="122" mass="13123">MSGIRRVAGAILAVADQDRMLDFFGRLGFETVTDAEMWPGARWVEVRPPGAETSVVLSAAKDFGRDPDQGYPMTFATDDVAAFAAEARAAGVEVSEPTTEGWGTFVNVTDPEGRQLLVAERT</sequence>
<dbReference type="SUPFAM" id="SSF54593">
    <property type="entry name" value="Glyoxalase/Bleomycin resistance protein/Dihydroxybiphenyl dioxygenase"/>
    <property type="match status" value="1"/>
</dbReference>
<protein>
    <submittedName>
        <fullName evidence="2">Glyoxalase</fullName>
    </submittedName>
</protein>
<dbReference type="InterPro" id="IPR037523">
    <property type="entry name" value="VOC_core"/>
</dbReference>
<evidence type="ECO:0000259" key="1">
    <source>
        <dbReference type="PROSITE" id="PS51819"/>
    </source>
</evidence>
<dbReference type="EMBL" id="BSFQ01000044">
    <property type="protein sequence ID" value="GLL15256.1"/>
    <property type="molecule type" value="Genomic_DNA"/>
</dbReference>
<accession>A0A9W6NZZ4</accession>
<gene>
    <name evidence="2" type="ORF">GCM10017577_64060</name>
</gene>
<dbReference type="RefSeq" id="WP_037052055.1">
    <property type="nucleotide sequence ID" value="NZ_BAAAUZ010000050.1"/>
</dbReference>
<dbReference type="InterPro" id="IPR004360">
    <property type="entry name" value="Glyas_Fos-R_dOase_dom"/>
</dbReference>
<reference evidence="2" key="1">
    <citation type="journal article" date="2014" name="Int. J. Syst. Evol. Microbiol.">
        <title>Complete genome sequence of Corynebacterium casei LMG S-19264T (=DSM 44701T), isolated from a smear-ripened cheese.</title>
        <authorList>
            <consortium name="US DOE Joint Genome Institute (JGI-PGF)"/>
            <person name="Walter F."/>
            <person name="Albersmeier A."/>
            <person name="Kalinowski J."/>
            <person name="Ruckert C."/>
        </authorList>
    </citation>
    <scope>NUCLEOTIDE SEQUENCE</scope>
    <source>
        <strain evidence="2">VKM Ac-1069</strain>
    </source>
</reference>